<dbReference type="Gene3D" id="2.60.40.2380">
    <property type="match status" value="1"/>
</dbReference>
<dbReference type="RefSeq" id="WP_386097113.1">
    <property type="nucleotide sequence ID" value="NZ_JBHSAT010000004.1"/>
</dbReference>
<dbReference type="Gene3D" id="3.30.565.10">
    <property type="entry name" value="Histidine kinase-like ATPase, C-terminal domain"/>
    <property type="match status" value="1"/>
</dbReference>
<feature type="domain" description="Response regulatory" evidence="10">
    <location>
        <begin position="656"/>
        <end position="776"/>
    </location>
</feature>
<evidence type="ECO:0000256" key="8">
    <source>
        <dbReference type="SAM" id="SignalP"/>
    </source>
</evidence>
<dbReference type="SUPFAM" id="SSF47384">
    <property type="entry name" value="Homodimeric domain of signal transducing histidine kinase"/>
    <property type="match status" value="1"/>
</dbReference>
<keyword evidence="7" id="KW-0472">Membrane</keyword>
<dbReference type="Pfam" id="PF07696">
    <property type="entry name" value="7TMR-DISMED2"/>
    <property type="match status" value="1"/>
</dbReference>
<reference evidence="12" key="1">
    <citation type="journal article" date="2019" name="Int. J. Syst. Evol. Microbiol.">
        <title>The Global Catalogue of Microorganisms (GCM) 10K type strain sequencing project: providing services to taxonomists for standard genome sequencing and annotation.</title>
        <authorList>
            <consortium name="The Broad Institute Genomics Platform"/>
            <consortium name="The Broad Institute Genome Sequencing Center for Infectious Disease"/>
            <person name="Wu L."/>
            <person name="Ma J."/>
        </authorList>
    </citation>
    <scope>NUCLEOTIDE SEQUENCE [LARGE SCALE GENOMIC DNA]</scope>
    <source>
        <strain evidence="12">CECT 8979</strain>
    </source>
</reference>
<keyword evidence="7" id="KW-0812">Transmembrane</keyword>
<evidence type="ECO:0000259" key="10">
    <source>
        <dbReference type="PROSITE" id="PS50110"/>
    </source>
</evidence>
<dbReference type="SMART" id="SM00388">
    <property type="entry name" value="HisKA"/>
    <property type="match status" value="1"/>
</dbReference>
<dbReference type="InterPro" id="IPR011622">
    <property type="entry name" value="7TMR_DISM_rcpt_extracell_dom2"/>
</dbReference>
<feature type="transmembrane region" description="Helical" evidence="7">
    <location>
        <begin position="333"/>
        <end position="356"/>
    </location>
</feature>
<evidence type="ECO:0000256" key="6">
    <source>
        <dbReference type="PROSITE-ProRule" id="PRU00169"/>
    </source>
</evidence>
<keyword evidence="5" id="KW-0418">Kinase</keyword>
<dbReference type="Pfam" id="PF02518">
    <property type="entry name" value="HATPase_c"/>
    <property type="match status" value="1"/>
</dbReference>
<dbReference type="EMBL" id="JBHSAT010000004">
    <property type="protein sequence ID" value="MFC3876314.1"/>
    <property type="molecule type" value="Genomic_DNA"/>
</dbReference>
<sequence length="784" mass="90099">MKLILLITYVLAGNLLAQNEAFDPEKSKGQLYEYAQYVNTGNHQYSIDDIRSNSILEFKELNSENHSFGFTSDEYWVTFQLKNSSNEKSTYYLETARPITDVVDLFQINGAKIERFRSGDQIDFEDRQVQQRQTVFKLELPANSTLQFYINTTSDGETINMPLTLYSQDEFLNVNYKQQLFMGLFYGLLFLAGLIYLFFYSSLREKTFLYYSLYVFSIGFMQSALDGYIYQYFLPSGGFLNSRMVLITALSSNFFLLKYCEYFLKINVQLKSFKKGYNIAYGIIAVLFAMVFISPRTLELTYPISNVNGLFSLVLILASLFTLRFKKIEIDRYFSIGIFFLVVGLLGFVLNNLSVIPNNFYTLNSAKFGSGFEVIFLSLSMTNLIRKLRENHEHSQELALQKSEEISEMKTFFMSNISHEFRTPINAIMGIVQAEIGNSNNSLEQRKQYEIIKNASVSLLSNVNDVLDFERIEKNQLELNKSYFNPSILLNQISNNWKTEAQNKGLNYSFEMDHEIPTSIYGDPDRFIQIINNILANAVKFTNEGSVKFKLKCLIQPDEMCRFSFQVSDTGIGMDEESKKTLFESFNQMRHNHKRNFGGIGLGLTIVKHLIFLFDGQLKIDSEIGKGTDVFIDIPMKYKKKEVTAPQEVNNEQAYHILVVEDNKMNQLVMRKMLGSVPNVTFVVVNNGQEALDALKTEVYDVILMDLQMPIMDGYEATEKIRSGFLGADIENLPIIAVTADAMQETKQRVFELGMNDYLTKPVDKALLFEKIHQTKYKSKLQIA</sequence>
<proteinExistence type="predicted"/>
<keyword evidence="8" id="KW-0732">Signal</keyword>
<accession>A0ABV8AI99</accession>
<dbReference type="CDD" id="cd00082">
    <property type="entry name" value="HisKA"/>
    <property type="match status" value="1"/>
</dbReference>
<dbReference type="InterPro" id="IPR004358">
    <property type="entry name" value="Sig_transdc_His_kin-like_C"/>
</dbReference>
<dbReference type="Gene3D" id="3.40.50.2300">
    <property type="match status" value="1"/>
</dbReference>
<feature type="transmembrane region" description="Helical" evidence="7">
    <location>
        <begin position="276"/>
        <end position="294"/>
    </location>
</feature>
<dbReference type="Pfam" id="PF00512">
    <property type="entry name" value="HisKA"/>
    <property type="match status" value="1"/>
</dbReference>
<evidence type="ECO:0000256" key="7">
    <source>
        <dbReference type="SAM" id="Phobius"/>
    </source>
</evidence>
<dbReference type="InterPro" id="IPR003594">
    <property type="entry name" value="HATPase_dom"/>
</dbReference>
<feature type="transmembrane region" description="Helical" evidence="7">
    <location>
        <begin position="180"/>
        <end position="199"/>
    </location>
</feature>
<evidence type="ECO:0000256" key="1">
    <source>
        <dbReference type="ARBA" id="ARBA00000085"/>
    </source>
</evidence>
<dbReference type="PRINTS" id="PR00344">
    <property type="entry name" value="BCTRLSENSOR"/>
</dbReference>
<evidence type="ECO:0000256" key="3">
    <source>
        <dbReference type="ARBA" id="ARBA00022553"/>
    </source>
</evidence>
<keyword evidence="3 6" id="KW-0597">Phosphoprotein</keyword>
<feature type="chain" id="PRO_5046005854" description="histidine kinase" evidence="8">
    <location>
        <begin position="18"/>
        <end position="784"/>
    </location>
</feature>
<dbReference type="SUPFAM" id="SSF52172">
    <property type="entry name" value="CheY-like"/>
    <property type="match status" value="1"/>
</dbReference>
<dbReference type="PROSITE" id="PS50109">
    <property type="entry name" value="HIS_KIN"/>
    <property type="match status" value="1"/>
</dbReference>
<feature type="signal peptide" evidence="8">
    <location>
        <begin position="1"/>
        <end position="17"/>
    </location>
</feature>
<dbReference type="SMART" id="SM00448">
    <property type="entry name" value="REC"/>
    <property type="match status" value="1"/>
</dbReference>
<dbReference type="SMART" id="SM00387">
    <property type="entry name" value="HATPase_c"/>
    <property type="match status" value="1"/>
</dbReference>
<keyword evidence="4" id="KW-0808">Transferase</keyword>
<feature type="modified residue" description="4-aspartylphosphate" evidence="6">
    <location>
        <position position="706"/>
    </location>
</feature>
<feature type="transmembrane region" description="Helical" evidence="7">
    <location>
        <begin position="245"/>
        <end position="264"/>
    </location>
</feature>
<dbReference type="InterPro" id="IPR011623">
    <property type="entry name" value="7TMR_DISM_rcpt_extracell_dom1"/>
</dbReference>
<protein>
    <recommendedName>
        <fullName evidence="2">histidine kinase</fullName>
        <ecNumber evidence="2">2.7.13.3</ecNumber>
    </recommendedName>
</protein>
<comment type="catalytic activity">
    <reaction evidence="1">
        <text>ATP + protein L-histidine = ADP + protein N-phospho-L-histidine.</text>
        <dbReference type="EC" id="2.7.13.3"/>
    </reaction>
</comment>
<evidence type="ECO:0000313" key="12">
    <source>
        <dbReference type="Proteomes" id="UP001595812"/>
    </source>
</evidence>
<dbReference type="SUPFAM" id="SSF55874">
    <property type="entry name" value="ATPase domain of HSP90 chaperone/DNA topoisomerase II/histidine kinase"/>
    <property type="match status" value="1"/>
</dbReference>
<evidence type="ECO:0000256" key="2">
    <source>
        <dbReference type="ARBA" id="ARBA00012438"/>
    </source>
</evidence>
<feature type="transmembrane region" description="Helical" evidence="7">
    <location>
        <begin position="300"/>
        <end position="321"/>
    </location>
</feature>
<dbReference type="Proteomes" id="UP001595812">
    <property type="component" value="Unassembled WGS sequence"/>
</dbReference>
<keyword evidence="12" id="KW-1185">Reference proteome</keyword>
<dbReference type="Gene3D" id="1.10.287.130">
    <property type="match status" value="1"/>
</dbReference>
<dbReference type="Pfam" id="PF00072">
    <property type="entry name" value="Response_reg"/>
    <property type="match status" value="1"/>
</dbReference>
<dbReference type="Pfam" id="PF07695">
    <property type="entry name" value="7TMR-DISM_7TM"/>
    <property type="match status" value="1"/>
</dbReference>
<organism evidence="11 12">
    <name type="scientific">Winogradskyella maritima</name>
    <dbReference type="NCBI Taxonomy" id="1517766"/>
    <lineage>
        <taxon>Bacteria</taxon>
        <taxon>Pseudomonadati</taxon>
        <taxon>Bacteroidota</taxon>
        <taxon>Flavobacteriia</taxon>
        <taxon>Flavobacteriales</taxon>
        <taxon>Flavobacteriaceae</taxon>
        <taxon>Winogradskyella</taxon>
    </lineage>
</organism>
<feature type="domain" description="Histidine kinase" evidence="9">
    <location>
        <begin position="416"/>
        <end position="638"/>
    </location>
</feature>
<dbReference type="InterPro" id="IPR005467">
    <property type="entry name" value="His_kinase_dom"/>
</dbReference>
<feature type="transmembrane region" description="Helical" evidence="7">
    <location>
        <begin position="211"/>
        <end position="233"/>
    </location>
</feature>
<dbReference type="PANTHER" id="PTHR43047">
    <property type="entry name" value="TWO-COMPONENT HISTIDINE PROTEIN KINASE"/>
    <property type="match status" value="1"/>
</dbReference>
<evidence type="ECO:0000313" key="11">
    <source>
        <dbReference type="EMBL" id="MFC3876314.1"/>
    </source>
</evidence>
<name>A0ABV8AI99_9FLAO</name>
<dbReference type="PROSITE" id="PS50110">
    <property type="entry name" value="RESPONSE_REGULATORY"/>
    <property type="match status" value="1"/>
</dbReference>
<evidence type="ECO:0000256" key="4">
    <source>
        <dbReference type="ARBA" id="ARBA00022679"/>
    </source>
</evidence>
<comment type="caution">
    <text evidence="11">The sequence shown here is derived from an EMBL/GenBank/DDBJ whole genome shotgun (WGS) entry which is preliminary data.</text>
</comment>
<keyword evidence="7" id="KW-1133">Transmembrane helix</keyword>
<dbReference type="InterPro" id="IPR036097">
    <property type="entry name" value="HisK_dim/P_sf"/>
</dbReference>
<dbReference type="EC" id="2.7.13.3" evidence="2"/>
<evidence type="ECO:0000259" key="9">
    <source>
        <dbReference type="PROSITE" id="PS50109"/>
    </source>
</evidence>
<dbReference type="InterPro" id="IPR011006">
    <property type="entry name" value="CheY-like_superfamily"/>
</dbReference>
<dbReference type="CDD" id="cd17546">
    <property type="entry name" value="REC_hyHK_CKI1_RcsC-like"/>
    <property type="match status" value="1"/>
</dbReference>
<evidence type="ECO:0000256" key="5">
    <source>
        <dbReference type="ARBA" id="ARBA00022777"/>
    </source>
</evidence>
<gene>
    <name evidence="11" type="ORF">ACFOSX_03640</name>
</gene>
<dbReference type="InterPro" id="IPR036890">
    <property type="entry name" value="HATPase_C_sf"/>
</dbReference>
<dbReference type="InterPro" id="IPR003661">
    <property type="entry name" value="HisK_dim/P_dom"/>
</dbReference>
<dbReference type="InterPro" id="IPR001789">
    <property type="entry name" value="Sig_transdc_resp-reg_receiver"/>
</dbReference>